<dbReference type="EMBL" id="LR797240">
    <property type="protein sequence ID" value="CAB4196312.1"/>
    <property type="molecule type" value="Genomic_DNA"/>
</dbReference>
<accession>A0A6J5MG15</accession>
<evidence type="ECO:0000313" key="3">
    <source>
        <dbReference type="EMBL" id="CAB4196312.1"/>
    </source>
</evidence>
<reference evidence="1" key="1">
    <citation type="submission" date="2020-04" db="EMBL/GenBank/DDBJ databases">
        <authorList>
            <person name="Chiriac C."/>
            <person name="Salcher M."/>
            <person name="Ghai R."/>
            <person name="Kavagutti S V."/>
        </authorList>
    </citation>
    <scope>NUCLEOTIDE SEQUENCE</scope>
</reference>
<name>A0A6J5MG15_9CAUD</name>
<evidence type="ECO:0000313" key="2">
    <source>
        <dbReference type="EMBL" id="CAB4169644.1"/>
    </source>
</evidence>
<evidence type="ECO:0000313" key="1">
    <source>
        <dbReference type="EMBL" id="CAB4144100.1"/>
    </source>
</evidence>
<dbReference type="EMBL" id="LR796845">
    <property type="protein sequence ID" value="CAB4169644.1"/>
    <property type="molecule type" value="Genomic_DNA"/>
</dbReference>
<protein>
    <submittedName>
        <fullName evidence="1">Uncharacterized protein</fullName>
    </submittedName>
</protein>
<organism evidence="1">
    <name type="scientific">uncultured Caudovirales phage</name>
    <dbReference type="NCBI Taxonomy" id="2100421"/>
    <lineage>
        <taxon>Viruses</taxon>
        <taxon>Duplodnaviria</taxon>
        <taxon>Heunggongvirae</taxon>
        <taxon>Uroviricota</taxon>
        <taxon>Caudoviricetes</taxon>
        <taxon>Peduoviridae</taxon>
        <taxon>Maltschvirus</taxon>
        <taxon>Maltschvirus maltsch</taxon>
    </lineage>
</organism>
<sequence>MALGDGDHAESPYKEFRDAVESARATSEVRNIGLIQQAANNGTWQAAAWYLERTSPARWGRRSALEVSGTEGGAIRIDVSIDELETKVAKLLPKE</sequence>
<dbReference type="EMBL" id="LR796438">
    <property type="protein sequence ID" value="CAB4144100.1"/>
    <property type="molecule type" value="Genomic_DNA"/>
</dbReference>
<proteinExistence type="predicted"/>
<gene>
    <name evidence="3" type="ORF">UFOVP1296_73</name>
    <name evidence="1" type="ORF">UFOVP471_20</name>
    <name evidence="2" type="ORF">UFOVP890_73</name>
</gene>